<dbReference type="AlphaFoldDB" id="A0A806JZD3"/>
<reference evidence="1" key="1">
    <citation type="submission" date="2012-03" db="EMBL/GenBank/DDBJ databases">
        <title>Functional metagenomics reveals considerable lignocellulase gene clusters in the gut microbiome of a wood-feeding higher termite.</title>
        <authorList>
            <person name="Liu N."/>
        </authorList>
    </citation>
    <scope>NUCLEOTIDE SEQUENCE</scope>
</reference>
<protein>
    <submittedName>
        <fullName evidence="1">Uncharacterized protein</fullName>
    </submittedName>
</protein>
<organism evidence="1">
    <name type="scientific">uncultured bacterium contig00024</name>
    <dbReference type="NCBI Taxonomy" id="1181513"/>
    <lineage>
        <taxon>Bacteria</taxon>
        <taxon>environmental samples</taxon>
    </lineage>
</organism>
<accession>A0A806JZD3</accession>
<name>A0A806JZD3_9BACT</name>
<sequence>MKGYASHYRTPFAFYTILCPLFSQRDIHRVYHVLYNCQFNAL</sequence>
<proteinExistence type="predicted"/>
<dbReference type="EMBL" id="JQ844181">
    <property type="protein sequence ID" value="AGS52082.1"/>
    <property type="molecule type" value="Genomic_DNA"/>
</dbReference>
<evidence type="ECO:0000313" key="1">
    <source>
        <dbReference type="EMBL" id="AGS52082.1"/>
    </source>
</evidence>